<keyword evidence="2" id="KW-1185">Reference proteome</keyword>
<dbReference type="Pfam" id="PF19730">
    <property type="entry name" value="DUF6221"/>
    <property type="match status" value="1"/>
</dbReference>
<dbReference type="EMBL" id="CP074132">
    <property type="protein sequence ID" value="QUX29687.1"/>
    <property type="molecule type" value="Genomic_DNA"/>
</dbReference>
<sequence length="86" mass="9743">MGTADDFALPTPEHAQYVERFNPAAILADVEAKRTVLDEYESAVRFYAESNGPMTPDVENRGLGTAITLLANAYRRRPRWKNEWEA</sequence>
<organism evidence="1 2">
    <name type="scientific">Nocardiopsis akebiae</name>
    <dbReference type="NCBI Taxonomy" id="2831968"/>
    <lineage>
        <taxon>Bacteria</taxon>
        <taxon>Bacillati</taxon>
        <taxon>Actinomycetota</taxon>
        <taxon>Actinomycetes</taxon>
        <taxon>Streptosporangiales</taxon>
        <taxon>Nocardiopsidaceae</taxon>
        <taxon>Nocardiopsis</taxon>
    </lineage>
</organism>
<gene>
    <name evidence="1" type="ORF">KGD83_03670</name>
</gene>
<accession>A0ABX8C5L3</accession>
<protein>
    <submittedName>
        <fullName evidence="1">Uncharacterized protein</fullName>
    </submittedName>
</protein>
<reference evidence="2" key="1">
    <citation type="submission" date="2021-05" db="EMBL/GenBank/DDBJ databases">
        <title>Direct Submission.</title>
        <authorList>
            <person name="Li K."/>
            <person name="Gao J."/>
        </authorList>
    </citation>
    <scope>NUCLEOTIDE SEQUENCE [LARGE SCALE GENOMIC DNA]</scope>
    <source>
        <strain evidence="2">HDS12</strain>
    </source>
</reference>
<dbReference type="InterPro" id="IPR046193">
    <property type="entry name" value="DUF6221"/>
</dbReference>
<proteinExistence type="predicted"/>
<evidence type="ECO:0000313" key="1">
    <source>
        <dbReference type="EMBL" id="QUX29687.1"/>
    </source>
</evidence>
<evidence type="ECO:0000313" key="2">
    <source>
        <dbReference type="Proteomes" id="UP000678016"/>
    </source>
</evidence>
<name>A0ABX8C5L3_9ACTN</name>
<dbReference type="Proteomes" id="UP000678016">
    <property type="component" value="Chromosome"/>
</dbReference>